<dbReference type="STRING" id="3914.A0A0L9UHN2"/>
<organism evidence="2 3">
    <name type="scientific">Phaseolus angularis</name>
    <name type="common">Azuki bean</name>
    <name type="synonym">Vigna angularis</name>
    <dbReference type="NCBI Taxonomy" id="3914"/>
    <lineage>
        <taxon>Eukaryota</taxon>
        <taxon>Viridiplantae</taxon>
        <taxon>Streptophyta</taxon>
        <taxon>Embryophyta</taxon>
        <taxon>Tracheophyta</taxon>
        <taxon>Spermatophyta</taxon>
        <taxon>Magnoliopsida</taxon>
        <taxon>eudicotyledons</taxon>
        <taxon>Gunneridae</taxon>
        <taxon>Pentapetalae</taxon>
        <taxon>rosids</taxon>
        <taxon>fabids</taxon>
        <taxon>Fabales</taxon>
        <taxon>Fabaceae</taxon>
        <taxon>Papilionoideae</taxon>
        <taxon>50 kb inversion clade</taxon>
        <taxon>NPAAA clade</taxon>
        <taxon>indigoferoid/millettioid clade</taxon>
        <taxon>Phaseoleae</taxon>
        <taxon>Vigna</taxon>
    </lineage>
</organism>
<dbReference type="Proteomes" id="UP000053144">
    <property type="component" value="Chromosome 5"/>
</dbReference>
<evidence type="ECO:0000256" key="1">
    <source>
        <dbReference type="SAM" id="MobiDB-lite"/>
    </source>
</evidence>
<dbReference type="AlphaFoldDB" id="A0A0L9UHN2"/>
<dbReference type="Gramene" id="KOM42410">
    <property type="protein sequence ID" value="KOM42410"/>
    <property type="gene ID" value="LR48_Vigan05g001400"/>
</dbReference>
<name>A0A0L9UHN2_PHAAN</name>
<proteinExistence type="predicted"/>
<evidence type="ECO:0000313" key="2">
    <source>
        <dbReference type="EMBL" id="KOM42410.1"/>
    </source>
</evidence>
<dbReference type="EMBL" id="CM003375">
    <property type="protein sequence ID" value="KOM42410.1"/>
    <property type="molecule type" value="Genomic_DNA"/>
</dbReference>
<reference evidence="3" key="1">
    <citation type="journal article" date="2015" name="Proc. Natl. Acad. Sci. U.S.A.">
        <title>Genome sequencing of adzuki bean (Vigna angularis) provides insight into high starch and low fat accumulation and domestication.</title>
        <authorList>
            <person name="Yang K."/>
            <person name="Tian Z."/>
            <person name="Chen C."/>
            <person name="Luo L."/>
            <person name="Zhao B."/>
            <person name="Wang Z."/>
            <person name="Yu L."/>
            <person name="Li Y."/>
            <person name="Sun Y."/>
            <person name="Li W."/>
            <person name="Chen Y."/>
            <person name="Li Y."/>
            <person name="Zhang Y."/>
            <person name="Ai D."/>
            <person name="Zhao J."/>
            <person name="Shang C."/>
            <person name="Ma Y."/>
            <person name="Wu B."/>
            <person name="Wang M."/>
            <person name="Gao L."/>
            <person name="Sun D."/>
            <person name="Zhang P."/>
            <person name="Guo F."/>
            <person name="Wang W."/>
            <person name="Li Y."/>
            <person name="Wang J."/>
            <person name="Varshney R.K."/>
            <person name="Wang J."/>
            <person name="Ling H.Q."/>
            <person name="Wan P."/>
        </authorList>
    </citation>
    <scope>NUCLEOTIDE SEQUENCE</scope>
    <source>
        <strain evidence="3">cv. Jingnong 6</strain>
    </source>
</reference>
<accession>A0A0L9UHN2</accession>
<gene>
    <name evidence="2" type="ORF">LR48_Vigan05g001400</name>
</gene>
<protein>
    <submittedName>
        <fullName evidence="2">Uncharacterized protein</fullName>
    </submittedName>
</protein>
<sequence length="261" mass="29229">MASLCRGYLKTQMCFFKILHIISSTPTSTEQREEQQEPFPSKGVGIDLNIRFSSLTESESSRTDSASATLQNSIEEDNFLDLLIEAARVVSGKDESDSEEERGLGTESTTQKGNQEKRKERWVVVDIYGDVLEEREPVVRSKRGRNQALPYRQRLGVMVLPEARLQLRYGSDFGNLIKTGETEKHCLIHPCVPPTGSLPGVAPCLCLLHRDGARLASSRSRIAMEALRWRELLRKSLLGDWLRVFVAAWRLGGGGLALEVQ</sequence>
<feature type="region of interest" description="Disordered" evidence="1">
    <location>
        <begin position="91"/>
        <end position="116"/>
    </location>
</feature>
<evidence type="ECO:0000313" key="3">
    <source>
        <dbReference type="Proteomes" id="UP000053144"/>
    </source>
</evidence>